<organism evidence="2 3">
    <name type="scientific">Micromonospora solifontis</name>
    <dbReference type="NCBI Taxonomy" id="2487138"/>
    <lineage>
        <taxon>Bacteria</taxon>
        <taxon>Bacillati</taxon>
        <taxon>Actinomycetota</taxon>
        <taxon>Actinomycetes</taxon>
        <taxon>Micromonosporales</taxon>
        <taxon>Micromonosporaceae</taxon>
        <taxon>Micromonospora</taxon>
    </lineage>
</organism>
<accession>A0ABX9WAU1</accession>
<evidence type="ECO:0000256" key="1">
    <source>
        <dbReference type="SAM" id="MobiDB-lite"/>
    </source>
</evidence>
<evidence type="ECO:0000313" key="3">
    <source>
        <dbReference type="Proteomes" id="UP000280698"/>
    </source>
</evidence>
<reference evidence="2 3" key="1">
    <citation type="submission" date="2018-11" db="EMBL/GenBank/DDBJ databases">
        <title>Micromonospora sp. PPF5-17, a new actinomycetes isolated from a hot spring soil.</title>
        <authorList>
            <person name="Thawai C."/>
        </authorList>
    </citation>
    <scope>NUCLEOTIDE SEQUENCE [LARGE SCALE GENOMIC DNA]</scope>
    <source>
        <strain evidence="2 3">PPF5-17</strain>
    </source>
</reference>
<dbReference type="Proteomes" id="UP000280698">
    <property type="component" value="Unassembled WGS sequence"/>
</dbReference>
<keyword evidence="3" id="KW-1185">Reference proteome</keyword>
<name>A0ABX9WAU1_9ACTN</name>
<sequence>MTAPLTPIPGLRRTVLYETAVAIYQRHRQSELGVCGACGQPAPCPARHHAALVISSTGTDPEPLEERSSPTYSGWQVGGRGRPLDESALMYERDSD</sequence>
<proteinExistence type="predicted"/>
<dbReference type="EMBL" id="RJLN01000140">
    <property type="protein sequence ID" value="RNL87700.1"/>
    <property type="molecule type" value="Genomic_DNA"/>
</dbReference>
<protein>
    <submittedName>
        <fullName evidence="2">Uncharacterized protein</fullName>
    </submittedName>
</protein>
<comment type="caution">
    <text evidence="2">The sequence shown here is derived from an EMBL/GenBank/DDBJ whole genome shotgun (WGS) entry which is preliminary data.</text>
</comment>
<evidence type="ECO:0000313" key="2">
    <source>
        <dbReference type="EMBL" id="RNL87700.1"/>
    </source>
</evidence>
<gene>
    <name evidence="2" type="ORF">EFE23_26680</name>
</gene>
<feature type="region of interest" description="Disordered" evidence="1">
    <location>
        <begin position="57"/>
        <end position="96"/>
    </location>
</feature>